<evidence type="ECO:0000256" key="2">
    <source>
        <dbReference type="ARBA" id="ARBA00022980"/>
    </source>
</evidence>
<dbReference type="InterPro" id="IPR008991">
    <property type="entry name" value="Translation_prot_SH3-like_sf"/>
</dbReference>
<dbReference type="GO" id="GO:0019843">
    <property type="term" value="F:rRNA binding"/>
    <property type="evidence" value="ECO:0007669"/>
    <property type="project" value="UniProtKB-UniRule"/>
</dbReference>
<keyword evidence="5" id="KW-0699">rRNA-binding</keyword>
<comment type="caution">
    <text evidence="7">The sequence shown here is derived from an EMBL/GenBank/DDBJ whole genome shotgun (WGS) entry which is preliminary data.</text>
</comment>
<dbReference type="STRING" id="71999.KPaMU14_09860"/>
<reference evidence="7 8" key="1">
    <citation type="journal article" date="2014" name="Genome Announc.">
        <title>Draft Genome Sequence of Kocuria palustris PEL.</title>
        <authorList>
            <person name="Sharma G."/>
            <person name="Khatri I."/>
            <person name="Subramanian S."/>
        </authorList>
    </citation>
    <scope>NUCLEOTIDE SEQUENCE [LARGE SCALE GENOMIC DNA]</scope>
    <source>
        <strain evidence="7 8">PEL</strain>
    </source>
</reference>
<comment type="function">
    <text evidence="5">One of the proteins that surrounds the polypeptide exit tunnel on the outside of the subunit.</text>
</comment>
<evidence type="ECO:0000259" key="6">
    <source>
        <dbReference type="Pfam" id="PF17136"/>
    </source>
</evidence>
<dbReference type="AlphaFoldDB" id="M2YGU5"/>
<name>M2YGU5_9MICC</name>
<dbReference type="GO" id="GO:0005840">
    <property type="term" value="C:ribosome"/>
    <property type="evidence" value="ECO:0007669"/>
    <property type="project" value="UniProtKB-KW"/>
</dbReference>
<comment type="function">
    <text evidence="5">One of two assembly initiator proteins, it binds directly to the 5'-end of the 23S rRNA, where it nucleates assembly of the 50S subunit.</text>
</comment>
<dbReference type="CDD" id="cd06089">
    <property type="entry name" value="KOW_RPL26"/>
    <property type="match status" value="1"/>
</dbReference>
<comment type="subunit">
    <text evidence="5">Part of the 50S ribosomal subunit.</text>
</comment>
<dbReference type="InterPro" id="IPR057264">
    <property type="entry name" value="Ribosomal_uL24_C"/>
</dbReference>
<dbReference type="Proteomes" id="UP000009877">
    <property type="component" value="Unassembled WGS sequence"/>
</dbReference>
<keyword evidence="3 5" id="KW-0687">Ribonucleoprotein</keyword>
<sequence length="114" mass="12665">MPKFKIKTGDLVQVITGKKENKGKQGKVLRVITETERVVVEGVNVMTRHKRPTMQGESGGIEKVEAPIHISNVALVDPETNKPTKVGYRTETVERNGRTKTVRVRVSKTTGKDL</sequence>
<dbReference type="GO" id="GO:0006412">
    <property type="term" value="P:translation"/>
    <property type="evidence" value="ECO:0007669"/>
    <property type="project" value="UniProtKB-UniRule"/>
</dbReference>
<dbReference type="PANTHER" id="PTHR12903">
    <property type="entry name" value="MITOCHONDRIAL RIBOSOMAL PROTEIN L24"/>
    <property type="match status" value="1"/>
</dbReference>
<proteinExistence type="inferred from homology"/>
<dbReference type="InterPro" id="IPR003256">
    <property type="entry name" value="Ribosomal_uL24"/>
</dbReference>
<keyword evidence="8" id="KW-1185">Reference proteome</keyword>
<organism evidence="7 8">
    <name type="scientific">Kocuria palustris PEL</name>
    <dbReference type="NCBI Taxonomy" id="1236550"/>
    <lineage>
        <taxon>Bacteria</taxon>
        <taxon>Bacillati</taxon>
        <taxon>Actinomycetota</taxon>
        <taxon>Actinomycetes</taxon>
        <taxon>Micrococcales</taxon>
        <taxon>Micrococcaceae</taxon>
        <taxon>Kocuria</taxon>
    </lineage>
</organism>
<dbReference type="InterPro" id="IPR041988">
    <property type="entry name" value="Ribosomal_uL24_KOW"/>
</dbReference>
<dbReference type="EMBL" id="ANHZ02000002">
    <property type="protein sequence ID" value="EME37739.1"/>
    <property type="molecule type" value="Genomic_DNA"/>
</dbReference>
<dbReference type="RefSeq" id="WP_006213497.1">
    <property type="nucleotide sequence ID" value="NZ_ANHZ02000002.1"/>
</dbReference>
<dbReference type="GO" id="GO:0003735">
    <property type="term" value="F:structural constituent of ribosome"/>
    <property type="evidence" value="ECO:0007669"/>
    <property type="project" value="InterPro"/>
</dbReference>
<evidence type="ECO:0000256" key="1">
    <source>
        <dbReference type="ARBA" id="ARBA00010618"/>
    </source>
</evidence>
<dbReference type="Gene3D" id="2.30.30.30">
    <property type="match status" value="1"/>
</dbReference>
<evidence type="ECO:0000256" key="5">
    <source>
        <dbReference type="HAMAP-Rule" id="MF_01326"/>
    </source>
</evidence>
<comment type="similarity">
    <text evidence="1 5">Belongs to the universal ribosomal protein uL24 family.</text>
</comment>
<evidence type="ECO:0000256" key="4">
    <source>
        <dbReference type="ARBA" id="ARBA00035206"/>
    </source>
</evidence>
<gene>
    <name evidence="5" type="primary">rplX</name>
    <name evidence="7" type="ORF">C884_01113</name>
</gene>
<evidence type="ECO:0000313" key="8">
    <source>
        <dbReference type="Proteomes" id="UP000009877"/>
    </source>
</evidence>
<dbReference type="NCBIfam" id="TIGR01079">
    <property type="entry name" value="rplX_bact"/>
    <property type="match status" value="1"/>
</dbReference>
<dbReference type="SUPFAM" id="SSF50104">
    <property type="entry name" value="Translation proteins SH3-like domain"/>
    <property type="match status" value="1"/>
</dbReference>
<keyword evidence="2 5" id="KW-0689">Ribosomal protein</keyword>
<dbReference type="InterPro" id="IPR014722">
    <property type="entry name" value="Rib_uL2_dom2"/>
</dbReference>
<feature type="domain" description="Large ribosomal subunit protein uL24 C-terminal" evidence="6">
    <location>
        <begin position="43"/>
        <end position="113"/>
    </location>
</feature>
<evidence type="ECO:0000313" key="7">
    <source>
        <dbReference type="EMBL" id="EME37739.1"/>
    </source>
</evidence>
<accession>M2YGU5</accession>
<protein>
    <recommendedName>
        <fullName evidence="4 5">Large ribosomal subunit protein uL24</fullName>
    </recommendedName>
</protein>
<dbReference type="GeneID" id="93315630"/>
<evidence type="ECO:0000256" key="3">
    <source>
        <dbReference type="ARBA" id="ARBA00023274"/>
    </source>
</evidence>
<dbReference type="Pfam" id="PF17136">
    <property type="entry name" value="ribosomal_L24"/>
    <property type="match status" value="1"/>
</dbReference>
<keyword evidence="5" id="KW-0694">RNA-binding</keyword>
<dbReference type="HAMAP" id="MF_01326_B">
    <property type="entry name" value="Ribosomal_uL24_B"/>
    <property type="match status" value="1"/>
</dbReference>
<dbReference type="GO" id="GO:1990904">
    <property type="term" value="C:ribonucleoprotein complex"/>
    <property type="evidence" value="ECO:0007669"/>
    <property type="project" value="UniProtKB-KW"/>
</dbReference>